<name>A0ABR4LL62_9EURO</name>
<dbReference type="RefSeq" id="XP_070884239.1">
    <property type="nucleotide sequence ID" value="XM_071033345.1"/>
</dbReference>
<gene>
    <name evidence="2" type="ORF">BJX67DRAFT_383000</name>
</gene>
<comment type="caution">
    <text evidence="2">The sequence shown here is derived from an EMBL/GenBank/DDBJ whole genome shotgun (WGS) entry which is preliminary data.</text>
</comment>
<feature type="region of interest" description="Disordered" evidence="1">
    <location>
        <begin position="1"/>
        <end position="22"/>
    </location>
</feature>
<dbReference type="EMBL" id="JBFXLQ010000033">
    <property type="protein sequence ID" value="KAL2865260.1"/>
    <property type="molecule type" value="Genomic_DNA"/>
</dbReference>
<evidence type="ECO:0000313" key="3">
    <source>
        <dbReference type="Proteomes" id="UP001610432"/>
    </source>
</evidence>
<keyword evidence="3" id="KW-1185">Reference proteome</keyword>
<sequence length="236" mass="26094">MSSKQYLEASGPARRGSQSSADASIYSTVAPTHASSRLFHVYHRRRRNDFGLYTDDKAPLAYVRTSSITPGKPDLTYHAGETDDAPVAAVCKFLNFSRHCKVGLGDPNRDARNVVWEDLIRHKLTTHYRFEITLPGGERRAFVWKRTNSVGIGDDKPSFLGTRSFKLQDERTEELIAVYLNNGAKSWKKCGKFQINVDYGSIFDKMVFITGLALLEKEIRRSRSAGGGGGGGDGGG</sequence>
<dbReference type="GeneID" id="98148417"/>
<reference evidence="2 3" key="1">
    <citation type="submission" date="2024-07" db="EMBL/GenBank/DDBJ databases">
        <title>Section-level genome sequencing and comparative genomics of Aspergillus sections Usti and Cavernicolus.</title>
        <authorList>
            <consortium name="Lawrence Berkeley National Laboratory"/>
            <person name="Nybo J.L."/>
            <person name="Vesth T.C."/>
            <person name="Theobald S."/>
            <person name="Frisvad J.C."/>
            <person name="Larsen T.O."/>
            <person name="Kjaerboelling I."/>
            <person name="Rothschild-Mancinelli K."/>
            <person name="Lyhne E.K."/>
            <person name="Kogle M.E."/>
            <person name="Barry K."/>
            <person name="Clum A."/>
            <person name="Na H."/>
            <person name="Ledsgaard L."/>
            <person name="Lin J."/>
            <person name="Lipzen A."/>
            <person name="Kuo A."/>
            <person name="Riley R."/>
            <person name="Mondo S."/>
            <person name="Labutti K."/>
            <person name="Haridas S."/>
            <person name="Pangalinan J."/>
            <person name="Salamov A.A."/>
            <person name="Simmons B.A."/>
            <person name="Magnuson J.K."/>
            <person name="Chen J."/>
            <person name="Drula E."/>
            <person name="Henrissat B."/>
            <person name="Wiebenga A."/>
            <person name="Lubbers R.J."/>
            <person name="Gomes A.C."/>
            <person name="Macurrencykelacurrency M.R."/>
            <person name="Stajich J."/>
            <person name="Grigoriev I.V."/>
            <person name="Mortensen U.H."/>
            <person name="De Vries R.P."/>
            <person name="Baker S.E."/>
            <person name="Andersen M.R."/>
        </authorList>
    </citation>
    <scope>NUCLEOTIDE SEQUENCE [LARGE SCALE GENOMIC DNA]</scope>
    <source>
        <strain evidence="2 3">CBS 449.75</strain>
    </source>
</reference>
<dbReference type="Proteomes" id="UP001610432">
    <property type="component" value="Unassembled WGS sequence"/>
</dbReference>
<evidence type="ECO:0000313" key="2">
    <source>
        <dbReference type="EMBL" id="KAL2865260.1"/>
    </source>
</evidence>
<evidence type="ECO:0000256" key="1">
    <source>
        <dbReference type="SAM" id="MobiDB-lite"/>
    </source>
</evidence>
<protein>
    <submittedName>
        <fullName evidence="2">Uncharacterized protein</fullName>
    </submittedName>
</protein>
<proteinExistence type="predicted"/>
<accession>A0ABR4LL62</accession>
<organism evidence="2 3">
    <name type="scientific">Aspergillus lucknowensis</name>
    <dbReference type="NCBI Taxonomy" id="176173"/>
    <lineage>
        <taxon>Eukaryota</taxon>
        <taxon>Fungi</taxon>
        <taxon>Dikarya</taxon>
        <taxon>Ascomycota</taxon>
        <taxon>Pezizomycotina</taxon>
        <taxon>Eurotiomycetes</taxon>
        <taxon>Eurotiomycetidae</taxon>
        <taxon>Eurotiales</taxon>
        <taxon>Aspergillaceae</taxon>
        <taxon>Aspergillus</taxon>
        <taxon>Aspergillus subgen. Nidulantes</taxon>
    </lineage>
</organism>